<dbReference type="PANTHER" id="PTHR47840:SF1">
    <property type="entry name" value="ZN(II)2CYS6 TRANSCRIPTION FACTOR (EUROFUNG)"/>
    <property type="match status" value="1"/>
</dbReference>
<name>A0A9W4U872_9PLEO</name>
<evidence type="ECO:0000259" key="4">
    <source>
        <dbReference type="PROSITE" id="PS50048"/>
    </source>
</evidence>
<evidence type="ECO:0000256" key="3">
    <source>
        <dbReference type="ARBA" id="ARBA00023242"/>
    </source>
</evidence>
<evidence type="ECO:0000313" key="5">
    <source>
        <dbReference type="EMBL" id="CAI6304593.1"/>
    </source>
</evidence>
<dbReference type="Gene3D" id="4.10.240.10">
    <property type="entry name" value="Zn(2)-C6 fungal-type DNA-binding domain"/>
    <property type="match status" value="1"/>
</dbReference>
<dbReference type="OrthoDB" id="5392779at2759"/>
<dbReference type="PROSITE" id="PS00463">
    <property type="entry name" value="ZN2_CY6_FUNGAL_1"/>
    <property type="match status" value="1"/>
</dbReference>
<dbReference type="SMART" id="SM00066">
    <property type="entry name" value="GAL4"/>
    <property type="match status" value="1"/>
</dbReference>
<dbReference type="AlphaFoldDB" id="A0A9W4U872"/>
<dbReference type="PANTHER" id="PTHR47840">
    <property type="entry name" value="ZN(II)2CYS6 TRANSCRIPTION FACTOR (EUROFUNG)-RELATED"/>
    <property type="match status" value="1"/>
</dbReference>
<feature type="domain" description="Zn(2)-C6 fungal-type" evidence="4">
    <location>
        <begin position="25"/>
        <end position="59"/>
    </location>
</feature>
<dbReference type="PROSITE" id="PS50048">
    <property type="entry name" value="ZN2_CY6_FUNGAL_2"/>
    <property type="match status" value="1"/>
</dbReference>
<keyword evidence="1" id="KW-0805">Transcription regulation</keyword>
<dbReference type="GO" id="GO:0000981">
    <property type="term" value="F:DNA-binding transcription factor activity, RNA polymerase II-specific"/>
    <property type="evidence" value="ECO:0007669"/>
    <property type="project" value="InterPro"/>
</dbReference>
<sequence length="730" mass="81612">MPEISTRSHGTESPIKKKLRKGTRSCWECKRRKARCSLSQTQNVSVCDGCKRRGTRCISQQHPDDQTNTKKHLGDRLGYVEDILYHLKGGIEKPHANDSDQLRGMRIDKRANIGRLHVRPEEIIAQHHRSTGQPRHHKLTGISQALLSAWPTPDDLEAIVSAPMGTASVYRGLICTSYEVFMENPLPSPRELLVTPESSLNPVFVARKLLMLATYLQNLSPAAVTLVSEQLTVNFRGLMDRAFNAATELVTNNDELTGSVEGIECIMMAALYLNNAGRLRLAYLAIRRALTIAQMIGLDRGSNSSLIRILDQDTLERISPEFMWFRLVQTDRYLSLQQGLPQGYIGDSFFVGNQAENLHSPAERFEQVVTIAAGRIIQRNGAAMLDLKATREIDAMLLSSANSMPSQWWLYPDLTTDFQDERDLLRETGRFIMQIAYYQLLERLHLPFLLQQSTSSEYDYSKMTAVTASREVLSRFIVFRSSSPPKGTFCRGIDFVAFSASVVTCLGHINARLRHSNQGARQGNTVFDCFAHQRLADRAMMERTLTCLEKALQDDPSDGIAHKICRGMRYLLAVEADVASGIAYRTESVYRNEDSRNELECDDQLSGARSRAIRIHIPHLGTIKVEPHGTTGALFQSSNPASIGSALQDFESAPTLETYSSPDIAIAEYTEGQNGTNSWPVEDLGSLCFGLDEFQDNQWSMSGNEWGDTWSLQGMNSAFFDSLFTGSDSL</sequence>
<keyword evidence="3" id="KW-0539">Nucleus</keyword>
<dbReference type="Proteomes" id="UP001152607">
    <property type="component" value="Unassembled WGS sequence"/>
</dbReference>
<accession>A0A9W4U872</accession>
<comment type="caution">
    <text evidence="5">The sequence shown here is derived from an EMBL/GenBank/DDBJ whole genome shotgun (WGS) entry which is preliminary data.</text>
</comment>
<gene>
    <name evidence="5" type="ORF">PDIGIT_LOCUS2973</name>
</gene>
<organism evidence="5 6">
    <name type="scientific">Periconia digitata</name>
    <dbReference type="NCBI Taxonomy" id="1303443"/>
    <lineage>
        <taxon>Eukaryota</taxon>
        <taxon>Fungi</taxon>
        <taxon>Dikarya</taxon>
        <taxon>Ascomycota</taxon>
        <taxon>Pezizomycotina</taxon>
        <taxon>Dothideomycetes</taxon>
        <taxon>Pleosporomycetidae</taxon>
        <taxon>Pleosporales</taxon>
        <taxon>Massarineae</taxon>
        <taxon>Periconiaceae</taxon>
        <taxon>Periconia</taxon>
    </lineage>
</organism>
<dbReference type="SUPFAM" id="SSF57701">
    <property type="entry name" value="Zn2/Cys6 DNA-binding domain"/>
    <property type="match status" value="1"/>
</dbReference>
<dbReference type="CDD" id="cd00067">
    <property type="entry name" value="GAL4"/>
    <property type="match status" value="1"/>
</dbReference>
<dbReference type="InterPro" id="IPR001138">
    <property type="entry name" value="Zn2Cys6_DnaBD"/>
</dbReference>
<evidence type="ECO:0000256" key="2">
    <source>
        <dbReference type="ARBA" id="ARBA00023163"/>
    </source>
</evidence>
<protein>
    <recommendedName>
        <fullName evidence="4">Zn(2)-C6 fungal-type domain-containing protein</fullName>
    </recommendedName>
</protein>
<dbReference type="CDD" id="cd12148">
    <property type="entry name" value="fungal_TF_MHR"/>
    <property type="match status" value="1"/>
</dbReference>
<dbReference type="GO" id="GO:0008270">
    <property type="term" value="F:zinc ion binding"/>
    <property type="evidence" value="ECO:0007669"/>
    <property type="project" value="InterPro"/>
</dbReference>
<keyword evidence="2" id="KW-0804">Transcription</keyword>
<evidence type="ECO:0000313" key="6">
    <source>
        <dbReference type="Proteomes" id="UP001152607"/>
    </source>
</evidence>
<evidence type="ECO:0000256" key="1">
    <source>
        <dbReference type="ARBA" id="ARBA00023015"/>
    </source>
</evidence>
<dbReference type="InterPro" id="IPR036864">
    <property type="entry name" value="Zn2-C6_fun-type_DNA-bd_sf"/>
</dbReference>
<keyword evidence="6" id="KW-1185">Reference proteome</keyword>
<dbReference type="EMBL" id="CAOQHR010000002">
    <property type="protein sequence ID" value="CAI6304593.1"/>
    <property type="molecule type" value="Genomic_DNA"/>
</dbReference>
<reference evidence="5" key="1">
    <citation type="submission" date="2023-01" db="EMBL/GenBank/DDBJ databases">
        <authorList>
            <person name="Van Ghelder C."/>
            <person name="Rancurel C."/>
        </authorList>
    </citation>
    <scope>NUCLEOTIDE SEQUENCE</scope>
    <source>
        <strain evidence="5">CNCM I-4278</strain>
    </source>
</reference>
<proteinExistence type="predicted"/>